<sequence>MNKVYIKIALAILSVADYMQNIAFARNYISNINSSNEKGKHQLPSNPEEAKQAEEVMADVLDIAQQLAEHTDDYKLYYKIDEGAILYSKKVNNVKVGKLDLIIPNPDCYADVVNMIWDPNGAANFDDTFIKGSIPQIYNQNLLVIQQRYESIVGPWDRYYHALANKVELSEDKTAILLVSSDMNDHCGSSLKNYVNPIVQSANSFKPEIDSQKDIRNGKLYKMYINLVAFFIKKEFDCIKITYISSVSNLKVLIDANPPWFVPRIAVRKMTSIKIINIVKLRDIFKKK</sequence>
<dbReference type="Gene3D" id="3.30.530.20">
    <property type="match status" value="1"/>
</dbReference>
<protein>
    <recommendedName>
        <fullName evidence="3">Fam-a protein</fullName>
    </recommendedName>
</protein>
<evidence type="ECO:0000313" key="2">
    <source>
        <dbReference type="Proteomes" id="UP000030659"/>
    </source>
</evidence>
<gene>
    <name evidence="1" type="ORF">YYG_00022</name>
</gene>
<evidence type="ECO:0000313" key="1">
    <source>
        <dbReference type="EMBL" id="EUD74075.1"/>
    </source>
</evidence>
<dbReference type="InterPro" id="IPR023393">
    <property type="entry name" value="START-like_dom_sf"/>
</dbReference>
<dbReference type="Proteomes" id="UP000030659">
    <property type="component" value="Unassembled WGS sequence"/>
</dbReference>
<dbReference type="NCBIfam" id="TIGR01599">
    <property type="entry name" value="PYST-A"/>
    <property type="match status" value="1"/>
</dbReference>
<dbReference type="InterPro" id="IPR006486">
    <property type="entry name" value="PYST_A"/>
</dbReference>
<accession>W7AQG1</accession>
<proteinExistence type="predicted"/>
<dbReference type="EMBL" id="KI965394">
    <property type="protein sequence ID" value="EUD74075.1"/>
    <property type="molecule type" value="Genomic_DNA"/>
</dbReference>
<reference evidence="1 2" key="1">
    <citation type="submission" date="2013-02" db="EMBL/GenBank/DDBJ databases">
        <title>The Genome Sequence of Plasmodium vinckei petteri CR.</title>
        <authorList>
            <consortium name="The Broad Institute Genome Sequencing Platform"/>
            <consortium name="The Broad Institute Genome Sequencing Center for Infectious Disease"/>
            <person name="Neafsey D."/>
            <person name="Cheeseman I."/>
            <person name="Volkman S."/>
            <person name="Adams J."/>
            <person name="Walker B."/>
            <person name="Young S.K."/>
            <person name="Zeng Q."/>
            <person name="Gargeya S."/>
            <person name="Fitzgerald M."/>
            <person name="Haas B."/>
            <person name="Abouelleil A."/>
            <person name="Alvarado L."/>
            <person name="Arachchi H.M."/>
            <person name="Berlin A.M."/>
            <person name="Chapman S.B."/>
            <person name="Dewar J."/>
            <person name="Goldberg J."/>
            <person name="Griggs A."/>
            <person name="Gujja S."/>
            <person name="Hansen M."/>
            <person name="Howarth C."/>
            <person name="Imamovic A."/>
            <person name="Larimer J."/>
            <person name="McCowan C."/>
            <person name="Murphy C."/>
            <person name="Neiman D."/>
            <person name="Pearson M."/>
            <person name="Priest M."/>
            <person name="Roberts A."/>
            <person name="Saif S."/>
            <person name="Shea T."/>
            <person name="Sisk P."/>
            <person name="Sykes S."/>
            <person name="Wortman J."/>
            <person name="Nusbaum C."/>
            <person name="Birren B."/>
        </authorList>
    </citation>
    <scope>NUCLEOTIDE SEQUENCE [LARGE SCALE GENOMIC DNA]</scope>
    <source>
        <strain evidence="1 2">CR</strain>
    </source>
</reference>
<name>W7AQG1_PLAVN</name>
<evidence type="ECO:0008006" key="3">
    <source>
        <dbReference type="Google" id="ProtNLM"/>
    </source>
</evidence>
<dbReference type="SUPFAM" id="SSF55961">
    <property type="entry name" value="Bet v1-like"/>
    <property type="match status" value="1"/>
</dbReference>
<dbReference type="AlphaFoldDB" id="W7AQG1"/>
<organism evidence="1 2">
    <name type="scientific">Plasmodium vinckei petteri</name>
    <dbReference type="NCBI Taxonomy" id="138298"/>
    <lineage>
        <taxon>Eukaryota</taxon>
        <taxon>Sar</taxon>
        <taxon>Alveolata</taxon>
        <taxon>Apicomplexa</taxon>
        <taxon>Aconoidasida</taxon>
        <taxon>Haemosporida</taxon>
        <taxon>Plasmodiidae</taxon>
        <taxon>Plasmodium</taxon>
        <taxon>Plasmodium (Vinckeia)</taxon>
    </lineage>
</organism>